<dbReference type="PANTHER" id="PTHR46137:SF1">
    <property type="entry name" value="LRAT DOMAIN-CONTAINING PROTEIN"/>
    <property type="match status" value="1"/>
</dbReference>
<sequence>MIGKVVYVQRYVLQGNGIIEAVKDYCIYRHYGIDVGDGGIIFFGNFDGENILTSRILLADRQGFSGGAEISECFRANYAYEPDEIVKRAYSQLESDFGGYDLINNNCEHFARWCASGIRTSSQVFFKNDDQDIVEKGIERLFEPLVALGAKLDECFGLK</sequence>
<dbReference type="InterPro" id="IPR007053">
    <property type="entry name" value="LRAT_dom"/>
</dbReference>
<dbReference type="EMBL" id="VSSQ01014933">
    <property type="protein sequence ID" value="MPM54726.1"/>
    <property type="molecule type" value="Genomic_DNA"/>
</dbReference>
<comment type="caution">
    <text evidence="2">The sequence shown here is derived from an EMBL/GenBank/DDBJ whole genome shotgun (WGS) entry which is preliminary data.</text>
</comment>
<dbReference type="AlphaFoldDB" id="A0A645APA1"/>
<evidence type="ECO:0000313" key="2">
    <source>
        <dbReference type="EMBL" id="MPM54726.1"/>
    </source>
</evidence>
<name>A0A645APA1_9ZZZZ</name>
<reference evidence="2" key="1">
    <citation type="submission" date="2019-08" db="EMBL/GenBank/DDBJ databases">
        <authorList>
            <person name="Kucharzyk K."/>
            <person name="Murdoch R.W."/>
            <person name="Higgins S."/>
            <person name="Loffler F."/>
        </authorList>
    </citation>
    <scope>NUCLEOTIDE SEQUENCE</scope>
</reference>
<organism evidence="2">
    <name type="scientific">bioreactor metagenome</name>
    <dbReference type="NCBI Taxonomy" id="1076179"/>
    <lineage>
        <taxon>unclassified sequences</taxon>
        <taxon>metagenomes</taxon>
        <taxon>ecological metagenomes</taxon>
    </lineage>
</organism>
<dbReference type="PANTHER" id="PTHR46137">
    <property type="entry name" value="OS05G0310600 PROTEIN"/>
    <property type="match status" value="1"/>
</dbReference>
<evidence type="ECO:0000259" key="1">
    <source>
        <dbReference type="PROSITE" id="PS51934"/>
    </source>
</evidence>
<proteinExistence type="predicted"/>
<gene>
    <name evidence="2" type="ORF">SDC9_101506</name>
</gene>
<feature type="domain" description="LRAT" evidence="1">
    <location>
        <begin position="20"/>
        <end position="123"/>
    </location>
</feature>
<dbReference type="Pfam" id="PF04970">
    <property type="entry name" value="LRAT"/>
    <property type="match status" value="1"/>
</dbReference>
<protein>
    <recommendedName>
        <fullName evidence="1">LRAT domain-containing protein</fullName>
    </recommendedName>
</protein>
<accession>A0A645APA1</accession>
<dbReference type="PROSITE" id="PS51934">
    <property type="entry name" value="LRAT"/>
    <property type="match status" value="1"/>
</dbReference>
<dbReference type="Gene3D" id="3.90.1720.10">
    <property type="entry name" value="endopeptidase domain like (from Nostoc punctiforme)"/>
    <property type="match status" value="1"/>
</dbReference>